<gene>
    <name evidence="1" type="primary">CACHD1</name>
    <name evidence="1" type="ORF">XENOCAPTIV_014882</name>
</gene>
<evidence type="ECO:0000313" key="2">
    <source>
        <dbReference type="Proteomes" id="UP001434883"/>
    </source>
</evidence>
<dbReference type="EMBL" id="JAHRIN010033916">
    <property type="protein sequence ID" value="MEQ2202759.1"/>
    <property type="molecule type" value="Genomic_DNA"/>
</dbReference>
<organism evidence="1 2">
    <name type="scientific">Xenoophorus captivus</name>
    <dbReference type="NCBI Taxonomy" id="1517983"/>
    <lineage>
        <taxon>Eukaryota</taxon>
        <taxon>Metazoa</taxon>
        <taxon>Chordata</taxon>
        <taxon>Craniata</taxon>
        <taxon>Vertebrata</taxon>
        <taxon>Euteleostomi</taxon>
        <taxon>Actinopterygii</taxon>
        <taxon>Neopterygii</taxon>
        <taxon>Teleostei</taxon>
        <taxon>Neoteleostei</taxon>
        <taxon>Acanthomorphata</taxon>
        <taxon>Ovalentaria</taxon>
        <taxon>Atherinomorphae</taxon>
        <taxon>Cyprinodontiformes</taxon>
        <taxon>Goodeidae</taxon>
        <taxon>Xenoophorus</taxon>
    </lineage>
</organism>
<reference evidence="1 2" key="1">
    <citation type="submission" date="2021-06" db="EMBL/GenBank/DDBJ databases">
        <authorList>
            <person name="Palmer J.M."/>
        </authorList>
    </citation>
    <scope>NUCLEOTIDE SEQUENCE [LARGE SCALE GENOMIC DNA]</scope>
    <source>
        <strain evidence="1 2">XC_2019</strain>
        <tissue evidence="1">Muscle</tissue>
    </source>
</reference>
<keyword evidence="2" id="KW-1185">Reference proteome</keyword>
<protein>
    <submittedName>
        <fullName evidence="1">VWFA and cache domain-containing protein 1</fullName>
    </submittedName>
</protein>
<accession>A0ABV0R3S0</accession>
<evidence type="ECO:0000313" key="1">
    <source>
        <dbReference type="EMBL" id="MEQ2202759.1"/>
    </source>
</evidence>
<name>A0ABV0R3S0_9TELE</name>
<comment type="caution">
    <text evidence="1">The sequence shown here is derived from an EMBL/GenBank/DDBJ whole genome shotgun (WGS) entry which is preliminary data.</text>
</comment>
<dbReference type="Proteomes" id="UP001434883">
    <property type="component" value="Unassembled WGS sequence"/>
</dbReference>
<sequence>MVEHYTAYLSDNTRLIANPGLKMAPGYAVAVMGIDFTLRYFYKVLLDLLPICNQDKGHKIRCFIMEDRGYLVAHPTLIDPKGHAPAEQQHITHKVKGSVIRTVRLRLIPVIMPIVAKY</sequence>
<proteinExistence type="predicted"/>